<dbReference type="Proteomes" id="UP000616151">
    <property type="component" value="Unassembled WGS sequence"/>
</dbReference>
<proteinExistence type="predicted"/>
<organism evidence="1 2">
    <name type="scientific">Taklimakanibacter albus</name>
    <dbReference type="NCBI Taxonomy" id="2800327"/>
    <lineage>
        <taxon>Bacteria</taxon>
        <taxon>Pseudomonadati</taxon>
        <taxon>Pseudomonadota</taxon>
        <taxon>Alphaproteobacteria</taxon>
        <taxon>Hyphomicrobiales</taxon>
        <taxon>Aestuariivirgaceae</taxon>
        <taxon>Taklimakanibacter</taxon>
    </lineage>
</organism>
<comment type="caution">
    <text evidence="1">The sequence shown here is derived from an EMBL/GenBank/DDBJ whole genome shotgun (WGS) entry which is preliminary data.</text>
</comment>
<sequence>MTLTPGDIIRLLDLKPHPEGGHYRETWRADAALGERSEGTAIYYLLCEGEISHWHRIDADEIWHWHAGAPLELGLSHDGRHVDLHQLGSDLAQGQRPQVIVPRFCWQTARSQGAWTLSSCTVSPAFAFDGFELAPKDWAPH</sequence>
<name>A0ACC5QX80_9HYPH</name>
<evidence type="ECO:0000313" key="2">
    <source>
        <dbReference type="Proteomes" id="UP000616151"/>
    </source>
</evidence>
<accession>A0ACC5QX80</accession>
<protein>
    <submittedName>
        <fullName evidence="1">Cupin domain-containing protein</fullName>
    </submittedName>
</protein>
<keyword evidence="2" id="KW-1185">Reference proteome</keyword>
<gene>
    <name evidence="1" type="ORF">JHL16_00505</name>
</gene>
<reference evidence="1" key="1">
    <citation type="submission" date="2021-01" db="EMBL/GenBank/DDBJ databases">
        <authorList>
            <person name="Sun Q."/>
        </authorList>
    </citation>
    <scope>NUCLEOTIDE SEQUENCE</scope>
    <source>
        <strain evidence="1">YIM B02566</strain>
    </source>
</reference>
<evidence type="ECO:0000313" key="1">
    <source>
        <dbReference type="EMBL" id="MBK1864818.1"/>
    </source>
</evidence>
<dbReference type="EMBL" id="JAENHL010000003">
    <property type="protein sequence ID" value="MBK1864818.1"/>
    <property type="molecule type" value="Genomic_DNA"/>
</dbReference>